<evidence type="ECO:0000256" key="2">
    <source>
        <dbReference type="SAM" id="SignalP"/>
    </source>
</evidence>
<dbReference type="Proteomes" id="UP000541558">
    <property type="component" value="Unassembled WGS sequence"/>
</dbReference>
<dbReference type="EMBL" id="JAACJK010000124">
    <property type="protein sequence ID" value="KAF5328997.1"/>
    <property type="molecule type" value="Genomic_DNA"/>
</dbReference>
<evidence type="ECO:0000313" key="3">
    <source>
        <dbReference type="EMBL" id="KAF5328997.1"/>
    </source>
</evidence>
<dbReference type="AlphaFoldDB" id="A0A8H5BT00"/>
<feature type="coiled-coil region" evidence="1">
    <location>
        <begin position="257"/>
        <end position="284"/>
    </location>
</feature>
<keyword evidence="1" id="KW-0175">Coiled coil</keyword>
<organism evidence="3 4">
    <name type="scientific">Ephemerocybe angulata</name>
    <dbReference type="NCBI Taxonomy" id="980116"/>
    <lineage>
        <taxon>Eukaryota</taxon>
        <taxon>Fungi</taxon>
        <taxon>Dikarya</taxon>
        <taxon>Basidiomycota</taxon>
        <taxon>Agaricomycotina</taxon>
        <taxon>Agaricomycetes</taxon>
        <taxon>Agaricomycetidae</taxon>
        <taxon>Agaricales</taxon>
        <taxon>Agaricineae</taxon>
        <taxon>Psathyrellaceae</taxon>
        <taxon>Ephemerocybe</taxon>
    </lineage>
</organism>
<comment type="caution">
    <text evidence="3">The sequence shown here is derived from an EMBL/GenBank/DDBJ whole genome shotgun (WGS) entry which is preliminary data.</text>
</comment>
<reference evidence="3 4" key="1">
    <citation type="journal article" date="2020" name="ISME J.">
        <title>Uncovering the hidden diversity of litter-decomposition mechanisms in mushroom-forming fungi.</title>
        <authorList>
            <person name="Floudas D."/>
            <person name="Bentzer J."/>
            <person name="Ahren D."/>
            <person name="Johansson T."/>
            <person name="Persson P."/>
            <person name="Tunlid A."/>
        </authorList>
    </citation>
    <scope>NUCLEOTIDE SEQUENCE [LARGE SCALE GENOMIC DNA]</scope>
    <source>
        <strain evidence="3 4">CBS 175.51</strain>
    </source>
</reference>
<accession>A0A8H5BT00</accession>
<evidence type="ECO:0000313" key="4">
    <source>
        <dbReference type="Proteomes" id="UP000541558"/>
    </source>
</evidence>
<keyword evidence="4" id="KW-1185">Reference proteome</keyword>
<keyword evidence="2" id="KW-0732">Signal</keyword>
<evidence type="ECO:0000256" key="1">
    <source>
        <dbReference type="SAM" id="Coils"/>
    </source>
</evidence>
<gene>
    <name evidence="3" type="ORF">D9611_013468</name>
</gene>
<sequence>MPRTAVEWVVIAIAFLLAEGQGPTLKWKDIADTVLLEARNTKQRISSRLLLSHVLWKAFACLHACGVLWVSGAEGPIVAFRKPFGELSTPEIDGLSKTKIRIPGKIDGLINIFDVIPDIHSLDLHDMASLSTRRSPRRSPNSEQFLQSVHRSHLHDAQIRRFYELVVVLDLEDYDGFKTNTEWGARVYDLGREYEEEHARILRRAILLKELYLRSKEIASETQSVQLLLSQLPDELKELQGVVDLHSKLVHMSDHGEMALAKDVAGLEKELAEIQRKAVESSTEMEKECRAMHEVVKMRLGALLGGGPQKHFVMRYGPCRDIVTLKGR</sequence>
<protein>
    <submittedName>
        <fullName evidence="3">Uncharacterized protein</fullName>
    </submittedName>
</protein>
<proteinExistence type="predicted"/>
<feature type="signal peptide" evidence="2">
    <location>
        <begin position="1"/>
        <end position="20"/>
    </location>
</feature>
<name>A0A8H5BT00_9AGAR</name>
<feature type="chain" id="PRO_5034005247" evidence="2">
    <location>
        <begin position="21"/>
        <end position="328"/>
    </location>
</feature>